<gene>
    <name evidence="1" type="ORF">G3M58_63495</name>
</gene>
<organism evidence="1">
    <name type="scientific">Streptomyces sp. SID7499</name>
    <dbReference type="NCBI Taxonomy" id="2706086"/>
    <lineage>
        <taxon>Bacteria</taxon>
        <taxon>Bacillati</taxon>
        <taxon>Actinomycetota</taxon>
        <taxon>Actinomycetes</taxon>
        <taxon>Kitasatosporales</taxon>
        <taxon>Streptomycetaceae</taxon>
        <taxon>Streptomyces</taxon>
    </lineage>
</organism>
<proteinExistence type="predicted"/>
<protein>
    <submittedName>
        <fullName evidence="1">NADP-dependent oxidoreductase</fullName>
    </submittedName>
</protein>
<accession>A0A6G3XHC9</accession>
<dbReference type="AlphaFoldDB" id="A0A6G3XHC9"/>
<dbReference type="EMBL" id="JAAGMN010006702">
    <property type="protein sequence ID" value="NEE17225.1"/>
    <property type="molecule type" value="Genomic_DNA"/>
</dbReference>
<feature type="non-terminal residue" evidence="1">
    <location>
        <position position="44"/>
    </location>
</feature>
<name>A0A6G3XHC9_9ACTN</name>
<comment type="caution">
    <text evidence="1">The sequence shown here is derived from an EMBL/GenBank/DDBJ whole genome shotgun (WGS) entry which is preliminary data.</text>
</comment>
<sequence>MKIAKWVVREHVEGVPDVDRVYEKVVENIDVTLAPDEMLLRTLY</sequence>
<evidence type="ECO:0000313" key="1">
    <source>
        <dbReference type="EMBL" id="NEE17225.1"/>
    </source>
</evidence>
<reference evidence="1" key="1">
    <citation type="submission" date="2020-01" db="EMBL/GenBank/DDBJ databases">
        <title>Insect and environment-associated Actinomycetes.</title>
        <authorList>
            <person name="Currrie C."/>
            <person name="Chevrette M."/>
            <person name="Carlson C."/>
            <person name="Stubbendieck R."/>
            <person name="Wendt-Pienkowski E."/>
        </authorList>
    </citation>
    <scope>NUCLEOTIDE SEQUENCE</scope>
    <source>
        <strain evidence="1">SID7499</strain>
    </source>
</reference>